<keyword evidence="2" id="KW-1185">Reference proteome</keyword>
<reference evidence="1" key="2">
    <citation type="submission" date="2020-11" db="EMBL/GenBank/DDBJ databases">
        <authorList>
            <person name="McCartney M.A."/>
            <person name="Auch B."/>
            <person name="Kono T."/>
            <person name="Mallez S."/>
            <person name="Becker A."/>
            <person name="Gohl D.M."/>
            <person name="Silverstein K.A.T."/>
            <person name="Koren S."/>
            <person name="Bechman K.B."/>
            <person name="Herman A."/>
            <person name="Abrahante J.E."/>
            <person name="Garbe J."/>
        </authorList>
    </citation>
    <scope>NUCLEOTIDE SEQUENCE</scope>
    <source>
        <strain evidence="1">Duluth1</strain>
        <tissue evidence="1">Whole animal</tissue>
    </source>
</reference>
<dbReference type="AlphaFoldDB" id="A0A9D4KGX4"/>
<dbReference type="Proteomes" id="UP000828390">
    <property type="component" value="Unassembled WGS sequence"/>
</dbReference>
<comment type="caution">
    <text evidence="1">The sequence shown here is derived from an EMBL/GenBank/DDBJ whole genome shotgun (WGS) entry which is preliminary data.</text>
</comment>
<reference evidence="1" key="1">
    <citation type="journal article" date="2019" name="bioRxiv">
        <title>The Genome of the Zebra Mussel, Dreissena polymorpha: A Resource for Invasive Species Research.</title>
        <authorList>
            <person name="McCartney M.A."/>
            <person name="Auch B."/>
            <person name="Kono T."/>
            <person name="Mallez S."/>
            <person name="Zhang Y."/>
            <person name="Obille A."/>
            <person name="Becker A."/>
            <person name="Abrahante J.E."/>
            <person name="Garbe J."/>
            <person name="Badalamenti J.P."/>
            <person name="Herman A."/>
            <person name="Mangelson H."/>
            <person name="Liachko I."/>
            <person name="Sullivan S."/>
            <person name="Sone E.D."/>
            <person name="Koren S."/>
            <person name="Silverstein K.A.T."/>
            <person name="Beckman K.B."/>
            <person name="Gohl D.M."/>
        </authorList>
    </citation>
    <scope>NUCLEOTIDE SEQUENCE</scope>
    <source>
        <strain evidence="1">Duluth1</strain>
        <tissue evidence="1">Whole animal</tissue>
    </source>
</reference>
<proteinExistence type="predicted"/>
<accession>A0A9D4KGX4</accession>
<evidence type="ECO:0000313" key="1">
    <source>
        <dbReference type="EMBL" id="KAH3839663.1"/>
    </source>
</evidence>
<dbReference type="EMBL" id="JAIWYP010000004">
    <property type="protein sequence ID" value="KAH3839663.1"/>
    <property type="molecule type" value="Genomic_DNA"/>
</dbReference>
<organism evidence="1 2">
    <name type="scientific">Dreissena polymorpha</name>
    <name type="common">Zebra mussel</name>
    <name type="synonym">Mytilus polymorpha</name>
    <dbReference type="NCBI Taxonomy" id="45954"/>
    <lineage>
        <taxon>Eukaryota</taxon>
        <taxon>Metazoa</taxon>
        <taxon>Spiralia</taxon>
        <taxon>Lophotrochozoa</taxon>
        <taxon>Mollusca</taxon>
        <taxon>Bivalvia</taxon>
        <taxon>Autobranchia</taxon>
        <taxon>Heteroconchia</taxon>
        <taxon>Euheterodonta</taxon>
        <taxon>Imparidentia</taxon>
        <taxon>Neoheterodontei</taxon>
        <taxon>Myida</taxon>
        <taxon>Dreissenoidea</taxon>
        <taxon>Dreissenidae</taxon>
        <taxon>Dreissena</taxon>
    </lineage>
</organism>
<protein>
    <submittedName>
        <fullName evidence="1">Uncharacterized protein</fullName>
    </submittedName>
</protein>
<sequence>MVGFGRRKDAVRTRRLETHQLSGAIEVDFRSTWNTNERQKNSQNGTCSKVRGFEIHRNPGSGIVDQSIRQFKENTVVYQQETIVKVSVSRNILPDGIYNQGKARIKLQFQCRVSGFVTADEYMPT</sequence>
<name>A0A9D4KGX4_DREPO</name>
<gene>
    <name evidence="1" type="ORF">DPMN_113095</name>
</gene>
<evidence type="ECO:0000313" key="2">
    <source>
        <dbReference type="Proteomes" id="UP000828390"/>
    </source>
</evidence>